<name>A0A8J3R7G1_9ACTN</name>
<evidence type="ECO:0000256" key="3">
    <source>
        <dbReference type="ARBA" id="ARBA00022989"/>
    </source>
</evidence>
<feature type="transmembrane region" description="Helical" evidence="6">
    <location>
        <begin position="191"/>
        <end position="212"/>
    </location>
</feature>
<protein>
    <recommendedName>
        <fullName evidence="6">Transport permease protein</fullName>
    </recommendedName>
</protein>
<keyword evidence="6" id="KW-0813">Transport</keyword>
<feature type="transmembrane region" description="Helical" evidence="6">
    <location>
        <begin position="118"/>
        <end position="142"/>
    </location>
</feature>
<keyword evidence="4 6" id="KW-0472">Membrane</keyword>
<feature type="transmembrane region" description="Helical" evidence="6">
    <location>
        <begin position="247"/>
        <end position="268"/>
    </location>
</feature>
<dbReference type="InterPro" id="IPR051784">
    <property type="entry name" value="Nod_factor_ABC_transporter"/>
</dbReference>
<dbReference type="Pfam" id="PF01061">
    <property type="entry name" value="ABC2_membrane"/>
    <property type="match status" value="1"/>
</dbReference>
<keyword evidence="6" id="KW-1003">Cell membrane</keyword>
<evidence type="ECO:0000256" key="2">
    <source>
        <dbReference type="ARBA" id="ARBA00022692"/>
    </source>
</evidence>
<dbReference type="PIRSF" id="PIRSF006648">
    <property type="entry name" value="DrrB"/>
    <property type="match status" value="1"/>
</dbReference>
<evidence type="ECO:0000259" key="7">
    <source>
        <dbReference type="PROSITE" id="PS51012"/>
    </source>
</evidence>
<comment type="similarity">
    <text evidence="6">Belongs to the ABC-2 integral membrane protein family.</text>
</comment>
<keyword evidence="3 6" id="KW-1133">Transmembrane helix</keyword>
<proteinExistence type="inferred from homology"/>
<gene>
    <name evidence="8" type="ORF">Mth01_29890</name>
</gene>
<feature type="domain" description="ABC transmembrane type-2" evidence="7">
    <location>
        <begin position="39"/>
        <end position="273"/>
    </location>
</feature>
<feature type="transmembrane region" description="Helical" evidence="6">
    <location>
        <begin position="41"/>
        <end position="62"/>
    </location>
</feature>
<evidence type="ECO:0000256" key="1">
    <source>
        <dbReference type="ARBA" id="ARBA00004141"/>
    </source>
</evidence>
<dbReference type="GO" id="GO:0046677">
    <property type="term" value="P:response to antibiotic"/>
    <property type="evidence" value="ECO:0007669"/>
    <property type="project" value="UniProtKB-KW"/>
</dbReference>
<feature type="transmembrane region" description="Helical" evidence="6">
    <location>
        <begin position="154"/>
        <end position="179"/>
    </location>
</feature>
<evidence type="ECO:0000256" key="6">
    <source>
        <dbReference type="RuleBase" id="RU361157"/>
    </source>
</evidence>
<dbReference type="EMBL" id="BOOG01000025">
    <property type="protein sequence ID" value="GIH70736.1"/>
    <property type="molecule type" value="Genomic_DNA"/>
</dbReference>
<dbReference type="PANTHER" id="PTHR43229">
    <property type="entry name" value="NODULATION PROTEIN J"/>
    <property type="match status" value="1"/>
</dbReference>
<dbReference type="GO" id="GO:0140359">
    <property type="term" value="F:ABC-type transporter activity"/>
    <property type="evidence" value="ECO:0007669"/>
    <property type="project" value="InterPro"/>
</dbReference>
<dbReference type="Proteomes" id="UP000610966">
    <property type="component" value="Unassembled WGS sequence"/>
</dbReference>
<dbReference type="InterPro" id="IPR047817">
    <property type="entry name" value="ABC2_TM_bact-type"/>
</dbReference>
<evidence type="ECO:0000313" key="8">
    <source>
        <dbReference type="EMBL" id="GIH70736.1"/>
    </source>
</evidence>
<accession>A0A8J3R7G1</accession>
<evidence type="ECO:0000313" key="9">
    <source>
        <dbReference type="Proteomes" id="UP000610966"/>
    </source>
</evidence>
<comment type="subcellular location">
    <subcellularLocation>
        <location evidence="6">Cell membrane</location>
        <topology evidence="6">Multi-pass membrane protein</topology>
    </subcellularLocation>
    <subcellularLocation>
        <location evidence="1">Membrane</location>
        <topology evidence="1">Multi-pass membrane protein</topology>
    </subcellularLocation>
</comment>
<dbReference type="AlphaFoldDB" id="A0A8J3R7G1"/>
<feature type="transmembrane region" description="Helical" evidence="6">
    <location>
        <begin position="74"/>
        <end position="97"/>
    </location>
</feature>
<dbReference type="GO" id="GO:0043190">
    <property type="term" value="C:ATP-binding cassette (ABC) transporter complex"/>
    <property type="evidence" value="ECO:0007669"/>
    <property type="project" value="InterPro"/>
</dbReference>
<reference evidence="8" key="1">
    <citation type="submission" date="2021-01" db="EMBL/GenBank/DDBJ databases">
        <title>Whole genome shotgun sequence of Sphaerimonospora thailandensis NBRC 107569.</title>
        <authorList>
            <person name="Komaki H."/>
            <person name="Tamura T."/>
        </authorList>
    </citation>
    <scope>NUCLEOTIDE SEQUENCE</scope>
    <source>
        <strain evidence="8">NBRC 107569</strain>
    </source>
</reference>
<comment type="caution">
    <text evidence="8">The sequence shown here is derived from an EMBL/GenBank/DDBJ whole genome shotgun (WGS) entry which is preliminary data.</text>
</comment>
<dbReference type="PROSITE" id="PS51012">
    <property type="entry name" value="ABC_TM2"/>
    <property type="match status" value="1"/>
</dbReference>
<dbReference type="PANTHER" id="PTHR43229:SF2">
    <property type="entry name" value="NODULATION PROTEIN J"/>
    <property type="match status" value="1"/>
</dbReference>
<organism evidence="8 9">
    <name type="scientific">Sphaerimonospora thailandensis</name>
    <dbReference type="NCBI Taxonomy" id="795644"/>
    <lineage>
        <taxon>Bacteria</taxon>
        <taxon>Bacillati</taxon>
        <taxon>Actinomycetota</taxon>
        <taxon>Actinomycetes</taxon>
        <taxon>Streptosporangiales</taxon>
        <taxon>Streptosporangiaceae</taxon>
        <taxon>Sphaerimonospora</taxon>
    </lineage>
</organism>
<evidence type="ECO:0000256" key="4">
    <source>
        <dbReference type="ARBA" id="ARBA00023136"/>
    </source>
</evidence>
<dbReference type="InterPro" id="IPR000412">
    <property type="entry name" value="ABC_2_transport"/>
</dbReference>
<evidence type="ECO:0000256" key="5">
    <source>
        <dbReference type="ARBA" id="ARBA00023251"/>
    </source>
</evidence>
<keyword evidence="2 6" id="KW-0812">Transmembrane</keyword>
<dbReference type="RefSeq" id="WP_204016451.1">
    <property type="nucleotide sequence ID" value="NZ_BOOG01000025.1"/>
</dbReference>
<dbReference type="InterPro" id="IPR013525">
    <property type="entry name" value="ABC2_TM"/>
</dbReference>
<keyword evidence="9" id="KW-1185">Reference proteome</keyword>
<sequence>MTLVAPTPSSGSPGSLRWALADSWTLTVRGVSHWVRNPGPVIFSLAFNVLIVLMFVYLLGGAMRVPGGGDYRDFLMPGMFAMTMLFGIAATTQAVTADVERGITDRFRSMPMSAAAMLAGRAVADMLLSVLTLAVMVVTALAVGWRPYGSTGEFLAALGLILLLRLALVWIGVYLGLALSGAEAITGVQTLEFPVGFLSSAFVATATMPGWLGAIADWNPISSTVTATRRLFGNPGAVGDSWIVEHALPMAVVWPVALLLIFFPLSVAKWRSLRR</sequence>
<keyword evidence="5" id="KW-0046">Antibiotic resistance</keyword>